<dbReference type="PANTHER" id="PTHR31200">
    <property type="entry name" value="INO80 COMPLEX SUBUNIT C"/>
    <property type="match status" value="1"/>
</dbReference>
<comment type="subcellular location">
    <subcellularLocation>
        <location evidence="1">Nucleus</location>
    </subcellularLocation>
</comment>
<dbReference type="GO" id="GO:0006338">
    <property type="term" value="P:chromatin remodeling"/>
    <property type="evidence" value="ECO:0007669"/>
    <property type="project" value="InterPro"/>
</dbReference>
<dbReference type="GO" id="GO:0031011">
    <property type="term" value="C:Ino80 complex"/>
    <property type="evidence" value="ECO:0007669"/>
    <property type="project" value="InterPro"/>
</dbReference>
<dbReference type="InterPro" id="IPR029525">
    <property type="entry name" value="INO80C/Ies6"/>
</dbReference>
<reference evidence="6 7" key="1">
    <citation type="submission" date="2018-10" db="EMBL/GenBank/DDBJ databases">
        <title>Draft genome sequence of the microsporidian Tubulinosema ratisbonensis.</title>
        <authorList>
            <person name="Polonais V."/>
            <person name="Peyretaillade E."/>
            <person name="Niehus S."/>
            <person name="Wawrzyniak I."/>
            <person name="Franchet A."/>
            <person name="Gaspin C."/>
            <person name="Reichstadt M."/>
            <person name="Belser C."/>
            <person name="Labadie K."/>
            <person name="Delbac F."/>
            <person name="Ferrandon D."/>
        </authorList>
    </citation>
    <scope>NUCLEOTIDE SEQUENCE [LARGE SCALE GENOMIC DNA]</scope>
    <source>
        <strain evidence="6 7">Franzen</strain>
    </source>
</reference>
<dbReference type="STRING" id="291195.A0A437AJD1"/>
<proteinExistence type="predicted"/>
<evidence type="ECO:0000256" key="3">
    <source>
        <dbReference type="ARBA" id="ARBA00023163"/>
    </source>
</evidence>
<comment type="caution">
    <text evidence="6">The sequence shown here is derived from an EMBL/GenBank/DDBJ whole genome shotgun (WGS) entry which is preliminary data.</text>
</comment>
<dbReference type="Pfam" id="PF08265">
    <property type="entry name" value="YL1_C"/>
    <property type="match status" value="1"/>
</dbReference>
<protein>
    <recommendedName>
        <fullName evidence="5">Vps72/YL1 C-terminal domain-containing protein</fullName>
    </recommendedName>
</protein>
<sequence length="111" mass="13146">MRGRKSKELKFKNLQKSHKNNKFKTLKQLQKTMETEELKYMSIFTNKSARPPKKLCDITGLPAKYTCPRTGLYFFDTACYDLICESRMENNDKIKSLRFFGADLNPFKKKY</sequence>
<keyword evidence="3" id="KW-0804">Transcription</keyword>
<evidence type="ECO:0000313" key="7">
    <source>
        <dbReference type="Proteomes" id="UP000282876"/>
    </source>
</evidence>
<evidence type="ECO:0000313" key="6">
    <source>
        <dbReference type="EMBL" id="RVD91280.1"/>
    </source>
</evidence>
<gene>
    <name evidence="6" type="ORF">TUBRATIS_22720</name>
</gene>
<dbReference type="SMART" id="SM00993">
    <property type="entry name" value="YL1_C"/>
    <property type="match status" value="1"/>
</dbReference>
<evidence type="ECO:0000256" key="2">
    <source>
        <dbReference type="ARBA" id="ARBA00023015"/>
    </source>
</evidence>
<feature type="domain" description="Vps72/YL1 C-terminal" evidence="5">
    <location>
        <begin position="54"/>
        <end position="83"/>
    </location>
</feature>
<keyword evidence="4" id="KW-0539">Nucleus</keyword>
<dbReference type="VEuPathDB" id="MicrosporidiaDB:TUBRATIS_22720"/>
<evidence type="ECO:0000256" key="4">
    <source>
        <dbReference type="ARBA" id="ARBA00023242"/>
    </source>
</evidence>
<dbReference type="PANTHER" id="PTHR31200:SF1">
    <property type="entry name" value="INO80 COMPLEX SUBUNIT C"/>
    <property type="match status" value="1"/>
</dbReference>
<evidence type="ECO:0000259" key="5">
    <source>
        <dbReference type="SMART" id="SM00993"/>
    </source>
</evidence>
<accession>A0A437AJD1</accession>
<name>A0A437AJD1_9MICR</name>
<dbReference type="AlphaFoldDB" id="A0A437AJD1"/>
<evidence type="ECO:0000256" key="1">
    <source>
        <dbReference type="ARBA" id="ARBA00004123"/>
    </source>
</evidence>
<dbReference type="InterPro" id="IPR013272">
    <property type="entry name" value="Vps72/YL1_C"/>
</dbReference>
<dbReference type="Proteomes" id="UP000282876">
    <property type="component" value="Unassembled WGS sequence"/>
</dbReference>
<keyword evidence="7" id="KW-1185">Reference proteome</keyword>
<organism evidence="6 7">
    <name type="scientific">Tubulinosema ratisbonensis</name>
    <dbReference type="NCBI Taxonomy" id="291195"/>
    <lineage>
        <taxon>Eukaryota</taxon>
        <taxon>Fungi</taxon>
        <taxon>Fungi incertae sedis</taxon>
        <taxon>Microsporidia</taxon>
        <taxon>Tubulinosematoidea</taxon>
        <taxon>Tubulinosematidae</taxon>
        <taxon>Tubulinosema</taxon>
    </lineage>
</organism>
<keyword evidence="2" id="KW-0805">Transcription regulation</keyword>
<dbReference type="OrthoDB" id="49520at2759"/>
<dbReference type="EMBL" id="RCSS01000581">
    <property type="protein sequence ID" value="RVD91280.1"/>
    <property type="molecule type" value="Genomic_DNA"/>
</dbReference>